<reference evidence="3" key="1">
    <citation type="journal article" date="2016" name="Nature">
        <title>Genome evolution in the allotetraploid frog Xenopus laevis.</title>
        <authorList>
            <person name="Session A.M."/>
            <person name="Uno Y."/>
            <person name="Kwon T."/>
            <person name="Chapman J.A."/>
            <person name="Toyoda A."/>
            <person name="Takahashi S."/>
            <person name="Fukui A."/>
            <person name="Hikosaka A."/>
            <person name="Suzuki A."/>
            <person name="Kondo M."/>
            <person name="van Heeringen S.J."/>
            <person name="Quigley I."/>
            <person name="Heinz S."/>
            <person name="Ogino H."/>
            <person name="Ochi H."/>
            <person name="Hellsten U."/>
            <person name="Lyons J.B."/>
            <person name="Simakov O."/>
            <person name="Putnam N."/>
            <person name="Stites J."/>
            <person name="Kuroki Y."/>
            <person name="Tanaka T."/>
            <person name="Michiue T."/>
            <person name="Watanabe M."/>
            <person name="Bogdanovic O."/>
            <person name="Lister R."/>
            <person name="Georgiou G."/>
            <person name="Paranjpe S.S."/>
            <person name="van Kruijsbergen I."/>
            <person name="Shu S."/>
            <person name="Carlson J."/>
            <person name="Kinoshita T."/>
            <person name="Ohta Y."/>
            <person name="Mawaribuchi S."/>
            <person name="Jenkins J."/>
            <person name="Grimwood J."/>
            <person name="Schmutz J."/>
            <person name="Mitros T."/>
            <person name="Mozaffari S.V."/>
            <person name="Suzuki Y."/>
            <person name="Haramoto Y."/>
            <person name="Yamamoto T.S."/>
            <person name="Takagi C."/>
            <person name="Heald R."/>
            <person name="Miller K."/>
            <person name="Haudenschild C."/>
            <person name="Kitzman J."/>
            <person name="Nakayama T."/>
            <person name="Izutsu Y."/>
            <person name="Robert J."/>
            <person name="Fortriede J."/>
            <person name="Burns K."/>
            <person name="Lotay V."/>
            <person name="Karimi K."/>
            <person name="Yasuoka Y."/>
            <person name="Dichmann D.S."/>
            <person name="Flajnik M.F."/>
            <person name="Houston D.W."/>
            <person name="Shendure J."/>
            <person name="DuPasquier L."/>
            <person name="Vize P.D."/>
            <person name="Zorn A.M."/>
            <person name="Ito M."/>
            <person name="Marcotte E.M."/>
            <person name="Wallingford J.B."/>
            <person name="Ito Y."/>
            <person name="Asashima M."/>
            <person name="Ueno N."/>
            <person name="Matsuda Y."/>
            <person name="Veenstra G.J."/>
            <person name="Fujiyama A."/>
            <person name="Harland R.M."/>
            <person name="Taira M."/>
            <person name="Rokhsar D.S."/>
        </authorList>
    </citation>
    <scope>NUCLEOTIDE SEQUENCE [LARGE SCALE GENOMIC DNA]</scope>
    <source>
        <strain evidence="3">J</strain>
    </source>
</reference>
<accession>A0A974D5S6</accession>
<name>A0A974D5S6_XENLA</name>
<dbReference type="EMBL" id="CM004472">
    <property type="protein sequence ID" value="OCT84831.1"/>
    <property type="molecule type" value="Genomic_DNA"/>
</dbReference>
<feature type="chain" id="PRO_5036971909" evidence="1">
    <location>
        <begin position="29"/>
        <end position="66"/>
    </location>
</feature>
<evidence type="ECO:0000313" key="2">
    <source>
        <dbReference type="EMBL" id="OCT84831.1"/>
    </source>
</evidence>
<gene>
    <name evidence="2" type="ORF">XELAEV_18022988mg</name>
</gene>
<dbReference type="AlphaFoldDB" id="A0A974D5S6"/>
<sequence>MQFCYSNVPLTNSCFFFLFLMLIVGANPNAIIPSSLAPFTQLQQGSMLYNCFNIQHNLYLVSISSC</sequence>
<keyword evidence="1" id="KW-0732">Signal</keyword>
<dbReference type="Proteomes" id="UP000694892">
    <property type="component" value="Chromosome 4L"/>
</dbReference>
<proteinExistence type="predicted"/>
<feature type="signal peptide" evidence="1">
    <location>
        <begin position="1"/>
        <end position="28"/>
    </location>
</feature>
<organism evidence="2 3">
    <name type="scientific">Xenopus laevis</name>
    <name type="common">African clawed frog</name>
    <dbReference type="NCBI Taxonomy" id="8355"/>
    <lineage>
        <taxon>Eukaryota</taxon>
        <taxon>Metazoa</taxon>
        <taxon>Chordata</taxon>
        <taxon>Craniata</taxon>
        <taxon>Vertebrata</taxon>
        <taxon>Euteleostomi</taxon>
        <taxon>Amphibia</taxon>
        <taxon>Batrachia</taxon>
        <taxon>Anura</taxon>
        <taxon>Pipoidea</taxon>
        <taxon>Pipidae</taxon>
        <taxon>Xenopodinae</taxon>
        <taxon>Xenopus</taxon>
        <taxon>Xenopus</taxon>
    </lineage>
</organism>
<evidence type="ECO:0000256" key="1">
    <source>
        <dbReference type="SAM" id="SignalP"/>
    </source>
</evidence>
<evidence type="ECO:0000313" key="3">
    <source>
        <dbReference type="Proteomes" id="UP000694892"/>
    </source>
</evidence>
<protein>
    <submittedName>
        <fullName evidence="2">Uncharacterized protein</fullName>
    </submittedName>
</protein>